<proteinExistence type="predicted"/>
<dbReference type="Proteomes" id="UP000192775">
    <property type="component" value="Chromosome"/>
</dbReference>
<evidence type="ECO:0000313" key="1">
    <source>
        <dbReference type="EMBL" id="ARJ05018.1"/>
    </source>
</evidence>
<organism evidence="1 2">
    <name type="scientific">Cnuibacter physcomitrellae</name>
    <dbReference type="NCBI Taxonomy" id="1619308"/>
    <lineage>
        <taxon>Bacteria</taxon>
        <taxon>Bacillati</taxon>
        <taxon>Actinomycetota</taxon>
        <taxon>Actinomycetes</taxon>
        <taxon>Micrococcales</taxon>
        <taxon>Microbacteriaceae</taxon>
        <taxon>Cnuibacter</taxon>
    </lineage>
</organism>
<dbReference type="STRING" id="1619308.B5808_07230"/>
<sequence>MTPAERAVDGILTRYPSVRVVLSDAVFNDAYYHADGPDGGTLYVNAEFTPFIAAHSSWKGSVITTEALPD</sequence>
<reference evidence="1 2" key="1">
    <citation type="submission" date="2017-04" db="EMBL/GenBank/DDBJ databases">
        <authorList>
            <person name="Afonso C.L."/>
            <person name="Miller P.J."/>
            <person name="Scott M.A."/>
            <person name="Spackman E."/>
            <person name="Goraichik I."/>
            <person name="Dimitrov K.M."/>
            <person name="Suarez D.L."/>
            <person name="Swayne D.E."/>
        </authorList>
    </citation>
    <scope>NUCLEOTIDE SEQUENCE [LARGE SCALE GENOMIC DNA]</scope>
    <source>
        <strain evidence="2">XA(T)</strain>
    </source>
</reference>
<dbReference type="KEGG" id="cphy:B5808_07230"/>
<keyword evidence="2" id="KW-1185">Reference proteome</keyword>
<dbReference type="AlphaFoldDB" id="A0A1X9LL55"/>
<name>A0A1X9LL55_9MICO</name>
<evidence type="ECO:0000313" key="2">
    <source>
        <dbReference type="Proteomes" id="UP000192775"/>
    </source>
</evidence>
<protein>
    <submittedName>
        <fullName evidence="1">Uncharacterized protein</fullName>
    </submittedName>
</protein>
<dbReference type="RefSeq" id="WP_085019156.1">
    <property type="nucleotide sequence ID" value="NZ_BMHD01000001.1"/>
</dbReference>
<dbReference type="EMBL" id="CP020715">
    <property type="protein sequence ID" value="ARJ05018.1"/>
    <property type="molecule type" value="Genomic_DNA"/>
</dbReference>
<accession>A0A1X9LL55</accession>
<gene>
    <name evidence="1" type="ORF">B5808_07230</name>
</gene>